<dbReference type="AlphaFoldDB" id="A0A497ELW7"/>
<dbReference type="EMBL" id="QMQV01000226">
    <property type="protein sequence ID" value="RLE45828.1"/>
    <property type="molecule type" value="Genomic_DNA"/>
</dbReference>
<organism evidence="1 2">
    <name type="scientific">Thermoproteota archaeon</name>
    <dbReference type="NCBI Taxonomy" id="2056631"/>
    <lineage>
        <taxon>Archaea</taxon>
        <taxon>Thermoproteota</taxon>
    </lineage>
</organism>
<name>A0A497ELW7_9CREN</name>
<sequence>MKKSMAASILVVGLRGEDSGKTMVALAVLQCLSDQGVVACGFKPKAGNNLWFDYDVVYEALSQGRLYGKDAKLLRRYSSVDLAEEVVNPVHRLWVKEPTWQYAHTLPYFLVDRATLSEDGSDFLVVVNKRALSEFRDCEELLLKLCGRAKEVIEVRELVELNSLAETYDKLISIAYNKVKRSCEVMVVESYSDVALPWDGLENLKAVFGIEPWSIKLYDPDKYLTTVRLSSQLRRVDEVTTKQVQRLLKPLKEIRVLPSTSENIVKDLKIKVKPILNELKLVES</sequence>
<dbReference type="SUPFAM" id="SSF52540">
    <property type="entry name" value="P-loop containing nucleoside triphosphate hydrolases"/>
    <property type="match status" value="1"/>
</dbReference>
<evidence type="ECO:0000313" key="2">
    <source>
        <dbReference type="Proteomes" id="UP000278475"/>
    </source>
</evidence>
<comment type="caution">
    <text evidence="1">The sequence shown here is derived from an EMBL/GenBank/DDBJ whole genome shotgun (WGS) entry which is preliminary data.</text>
</comment>
<evidence type="ECO:0000313" key="1">
    <source>
        <dbReference type="EMBL" id="RLE45828.1"/>
    </source>
</evidence>
<dbReference type="InterPro" id="IPR027417">
    <property type="entry name" value="P-loop_NTPase"/>
</dbReference>
<proteinExistence type="predicted"/>
<gene>
    <name evidence="1" type="ORF">DRJ31_10745</name>
</gene>
<reference evidence="1 2" key="1">
    <citation type="submission" date="2018-06" db="EMBL/GenBank/DDBJ databases">
        <title>Extensive metabolic versatility and redundancy in microbially diverse, dynamic hydrothermal sediments.</title>
        <authorList>
            <person name="Dombrowski N."/>
            <person name="Teske A."/>
            <person name="Baker B.J."/>
        </authorList>
    </citation>
    <scope>NUCLEOTIDE SEQUENCE [LARGE SCALE GENOMIC DNA]</scope>
    <source>
        <strain evidence="1">B66_G16</strain>
    </source>
</reference>
<protein>
    <recommendedName>
        <fullName evidence="3">ATPase</fullName>
    </recommendedName>
</protein>
<accession>A0A497ELW7</accession>
<dbReference type="Proteomes" id="UP000278475">
    <property type="component" value="Unassembled WGS sequence"/>
</dbReference>
<evidence type="ECO:0008006" key="3">
    <source>
        <dbReference type="Google" id="ProtNLM"/>
    </source>
</evidence>